<evidence type="ECO:0000256" key="1">
    <source>
        <dbReference type="ARBA" id="ARBA00007734"/>
    </source>
</evidence>
<dbReference type="EMBL" id="MPRK01000115">
    <property type="protein sequence ID" value="OOZ39743.1"/>
    <property type="molecule type" value="Genomic_DNA"/>
</dbReference>
<feature type="domain" description="Transglycosylase SLT" evidence="2">
    <location>
        <begin position="103"/>
        <end position="199"/>
    </location>
</feature>
<organism evidence="3 4">
    <name type="scientific">Solemya elarraichensis gill symbiont</name>
    <dbReference type="NCBI Taxonomy" id="1918949"/>
    <lineage>
        <taxon>Bacteria</taxon>
        <taxon>Pseudomonadati</taxon>
        <taxon>Pseudomonadota</taxon>
        <taxon>Gammaproteobacteria</taxon>
        <taxon>sulfur-oxidizing symbionts</taxon>
    </lineage>
</organism>
<keyword evidence="4" id="KW-1185">Reference proteome</keyword>
<dbReference type="OrthoDB" id="92254at2"/>
<dbReference type="InterPro" id="IPR023346">
    <property type="entry name" value="Lysozyme-like_dom_sf"/>
</dbReference>
<dbReference type="CDD" id="cd00254">
    <property type="entry name" value="LT-like"/>
    <property type="match status" value="1"/>
</dbReference>
<evidence type="ECO:0000259" key="2">
    <source>
        <dbReference type="Pfam" id="PF01464"/>
    </source>
</evidence>
<reference evidence="3 4" key="1">
    <citation type="submission" date="2016-11" db="EMBL/GenBank/DDBJ databases">
        <title>Mixed transmission modes and dynamic genome evolution in an obligate animal-bacterial symbiosis.</title>
        <authorList>
            <person name="Russell S.L."/>
            <person name="Corbett-Detig R.B."/>
            <person name="Cavanaugh C.M."/>
        </authorList>
    </citation>
    <scope>NUCLEOTIDE SEQUENCE [LARGE SCALE GENOMIC DNA]</scope>
    <source>
        <strain evidence="3">Sp-SM6</strain>
    </source>
</reference>
<evidence type="ECO:0000313" key="4">
    <source>
        <dbReference type="Proteomes" id="UP000190198"/>
    </source>
</evidence>
<dbReference type="Gene3D" id="1.10.530.10">
    <property type="match status" value="1"/>
</dbReference>
<gene>
    <name evidence="3" type="ORF">BOW52_06885</name>
</gene>
<proteinExistence type="inferred from homology"/>
<dbReference type="Proteomes" id="UP000190198">
    <property type="component" value="Unassembled WGS sequence"/>
</dbReference>
<comment type="caution">
    <text evidence="3">The sequence shown here is derived from an EMBL/GenBank/DDBJ whole genome shotgun (WGS) entry which is preliminary data.</text>
</comment>
<dbReference type="PANTHER" id="PTHR37423:SF2">
    <property type="entry name" value="MEMBRANE-BOUND LYTIC MUREIN TRANSGLYCOSYLASE C"/>
    <property type="match status" value="1"/>
</dbReference>
<dbReference type="InterPro" id="IPR008258">
    <property type="entry name" value="Transglycosylase_SLT_dom_1"/>
</dbReference>
<accession>A0A1T2L3R4</accession>
<comment type="similarity">
    <text evidence="1">Belongs to the transglycosylase Slt family.</text>
</comment>
<dbReference type="AlphaFoldDB" id="A0A1T2L3R4"/>
<protein>
    <recommendedName>
        <fullName evidence="2">Transglycosylase SLT domain-containing protein</fullName>
    </recommendedName>
</protein>
<dbReference type="SUPFAM" id="SSF53955">
    <property type="entry name" value="Lysozyme-like"/>
    <property type="match status" value="1"/>
</dbReference>
<name>A0A1T2L3R4_9GAMM</name>
<dbReference type="PANTHER" id="PTHR37423">
    <property type="entry name" value="SOLUBLE LYTIC MUREIN TRANSGLYCOSYLASE-RELATED"/>
    <property type="match status" value="1"/>
</dbReference>
<evidence type="ECO:0000313" key="3">
    <source>
        <dbReference type="EMBL" id="OOZ39743.1"/>
    </source>
</evidence>
<dbReference type="Pfam" id="PF01464">
    <property type="entry name" value="SLT"/>
    <property type="match status" value="1"/>
</dbReference>
<dbReference type="RefSeq" id="WP_135568119.1">
    <property type="nucleotide sequence ID" value="NZ_MPRK01000115.1"/>
</dbReference>
<sequence length="226" mass="25162">MLQSGKKTALAIIILLLSVGQLLAGTVYVYLAPDGTLAYSDEQLETPYRYLNTIHLNWGDIEGRKPDPVNDSELDELLADESDQEKNKKQVSDKRFSDIVNLMAEKYRLPPELIHAVIEAESNYNVSAISRTGATGLMQLMPETAKRLGVSDRSDPKQNIEGGAKYLRELLDRFDNDLALALAGYNAGEHAVLKHGRTVPPYKETQKYVDIVLRNLRRNFTSGDAG</sequence>